<name>A0A3S2VFY7_9HYPH</name>
<gene>
    <name evidence="4" type="ORF">EOE48_28330</name>
</gene>
<feature type="domain" description="GLUG" evidence="1">
    <location>
        <begin position="691"/>
        <end position="715"/>
    </location>
</feature>
<feature type="non-terminal residue" evidence="4">
    <location>
        <position position="1859"/>
    </location>
</feature>
<evidence type="ECO:0000259" key="3">
    <source>
        <dbReference type="Pfam" id="PF18676"/>
    </source>
</evidence>
<evidence type="ECO:0000313" key="4">
    <source>
        <dbReference type="EMBL" id="RVU11949.1"/>
    </source>
</evidence>
<evidence type="ECO:0000259" key="1">
    <source>
        <dbReference type="Pfam" id="PF07581"/>
    </source>
</evidence>
<dbReference type="Gene3D" id="2.160.20.110">
    <property type="match status" value="3"/>
</dbReference>
<feature type="domain" description="YDG" evidence="2">
    <location>
        <begin position="1178"/>
        <end position="1258"/>
    </location>
</feature>
<feature type="non-terminal residue" evidence="4">
    <location>
        <position position="1"/>
    </location>
</feature>
<dbReference type="Gene3D" id="2.160.20.10">
    <property type="entry name" value="Single-stranded right-handed beta-helix, Pectin lyase-like"/>
    <property type="match status" value="1"/>
</dbReference>
<feature type="domain" description="YDG" evidence="2">
    <location>
        <begin position="1271"/>
        <end position="1342"/>
    </location>
</feature>
<feature type="domain" description="MBG" evidence="3">
    <location>
        <begin position="1698"/>
        <end position="1772"/>
    </location>
</feature>
<comment type="caution">
    <text evidence="4">The sequence shown here is derived from an EMBL/GenBank/DDBJ whole genome shotgun (WGS) entry which is preliminary data.</text>
</comment>
<dbReference type="RefSeq" id="WP_127734212.1">
    <property type="nucleotide sequence ID" value="NZ_SACP01000067.1"/>
</dbReference>
<proteinExistence type="predicted"/>
<evidence type="ECO:0000313" key="5">
    <source>
        <dbReference type="Proteomes" id="UP000286997"/>
    </source>
</evidence>
<dbReference type="Pfam" id="PF18657">
    <property type="entry name" value="YDG"/>
    <property type="match status" value="7"/>
</dbReference>
<dbReference type="Gene3D" id="3.30.160.710">
    <property type="match status" value="1"/>
</dbReference>
<feature type="domain" description="YDG" evidence="2">
    <location>
        <begin position="1355"/>
        <end position="1429"/>
    </location>
</feature>
<dbReference type="InterPro" id="IPR011493">
    <property type="entry name" value="GLUG"/>
</dbReference>
<feature type="domain" description="GLUG" evidence="1">
    <location>
        <begin position="931"/>
        <end position="956"/>
    </location>
</feature>
<dbReference type="Pfam" id="PF18676">
    <property type="entry name" value="MBG_2"/>
    <property type="match status" value="2"/>
</dbReference>
<sequence length="1859" mass="179300">PTIATRGARIEASGAGGGGVVRLGGGRQGAGRLAHAERVTVDAGTVIRADATTKGAGGDVVVWSDVRTQFSGTITARGGREGGNGGEAEVSSKGVLSYDGTTILTAAKGRFGTLLLDPYDVTISTAADANQAGFTATGNDSVIGAATLLTALGSANVTISTGTSGSQAGTITLATGTPLSWNTGATLTLQAAGAVTLNSAVTAQAGGLTIAAATTATATADLSVARFTLASGDWTQNAATLPGFATADFRVTGGSFLRAAGGAGTAASPYRLTDIYGVQGMGTSAVYRAARYGLANDVDASGTVAWNGGLGFVPVGQVAAQWFIGSLDGAGHTITGLTIARPSQSNVGLIGSLGPGGSVSGLGLVGASIAGNDLVGGLVGNNNGGTVSQSYASGSVSGGGDVGGLVGYNDVNGRVSQSYASGSVSGNSSVGGLVGANYGTVSQSYASGSVSGFNSVGGLVGWNRRMVSQSYASGSVSGRSDVGGLVGDNGGYGTVTDGYWDTQTTGRATGVGTGSSTGVTGLTTPQARTASSYVGFDFATVWYQAGDLRPILRSEAAPADANLIFPVSNLHQLQLMDANLTVRYRLTANLDASATNATASSSGVFGAGGFVPVGTDTAPFYSLDGAGHTITGLTITRPSQDNVGLIGSLGGTVTNIGLLGGDVTGFRYVGTLVGSNHGTVNNAYASGSVSGSLVGGLVGSNYGRVSQSYASGSVSGSNVGGLVGFNVGTVSQSYASGSVSGSNVGGLVGYNYSGGTVTNGYWDKETTGQANGVGTGSSAGVTGLTTPQARTALSYAGFDFGTVWYQAGDLRPILRSEAAPADANGIIPVSNLHQLQLMGANLAGRYRLTADLDASATNATDASAGVFGAGGFVPVGSNAARFAGSLDGAGHTIAGLTIARPSQDAVGLIGYLGTGGSVSGLGLVGGSVAGQKYVGGLVGANSGGTVRQSYASGSVSGDYSGGLVGFNYNGGAVRQSYASGRVSGDSSGGLVGANATGTVIQSYASGSVSGSSSGGLVGYNTGTVTTAYWDTQTTGRTNDVGSGSSTGATGLTTVQMQDLASFRATYAGFDFDTVWAPPNQAGQGGQGTAFYPQLYSLSNVVAVTPTSSRTYGSGSAPVATYAGLRPGDFVTTLGTLSTGATQTSDVGSYAVTASGTAVTRPAGNATRILYVPGTLGITPATITVAGATGVTKTYDGSTALPGGSPGFTSSGVLFGDAVTVSAGSALYDNASAGLRSVLVSGLSLGGAKAGNYRLSASTVTGSGTIDRADLGLVGITALGKTYDGTTSATLAGTATVTPIGSDVVAVSGSGTGAFADKNAGTGKPVTVSGYALSGTDAGNYNLVLPTGLTASIARAPLAVTGLSALGKTYDGTTAATLTGTATVTLIGSDVVAVSGSGTGSFADKNAGTGKPVTVSGYTLSGTDAGNYNLVLPTGLTASIARAPLAVTGLSALGKTYDGTTSATLAGIATVTPIGSDVVAVSGSGTGAFADKNAGMGKPVTVSGYTLSGTDAGNYDLVLPTGLTASIAQAPLAVTGLSALDKVYDGTTALPAGASGYTVTGLLAADAGRVAVTSASAAYDAAAAGPRTVQVSGLSLTGAGAGNYVLAATTATGSGTIAPRPVTLAGTRVYDAGTAIAGGLLTAGNLVGADAVTVSGTGTLAARDVGTQALTGLSGLTLSNPNYTLAGATGGVTITPATLTYAADPVRRTYGAANPALTGTITGLLGADTLAEATTGTAAFTTGAGPGSNVGGYAVAGSGLAARNYVFAQAAGNATALGIDPALLAVTGTKTYDATAGFGAGQLTVTGGVTGESVALTTGSATAASAEAGLHASTSLTGLAVAVTGGNGLASNYALPAGAA</sequence>
<dbReference type="Pfam" id="PF07581">
    <property type="entry name" value="Glug"/>
    <property type="match status" value="3"/>
</dbReference>
<feature type="domain" description="YDG" evidence="2">
    <location>
        <begin position="1528"/>
        <end position="1610"/>
    </location>
</feature>
<dbReference type="InterPro" id="IPR041286">
    <property type="entry name" value="MBG_2"/>
</dbReference>
<protein>
    <submittedName>
        <fullName evidence="4">Filamentous hemagglutinin</fullName>
    </submittedName>
</protein>
<feature type="domain" description="GLUG" evidence="1">
    <location>
        <begin position="959"/>
        <end position="983"/>
    </location>
</feature>
<dbReference type="EMBL" id="SACP01000067">
    <property type="protein sequence ID" value="RVU11949.1"/>
    <property type="molecule type" value="Genomic_DNA"/>
</dbReference>
<reference evidence="4 5" key="1">
    <citation type="submission" date="2019-01" db="EMBL/GenBank/DDBJ databases">
        <authorList>
            <person name="Chen W.-M."/>
        </authorList>
    </citation>
    <scope>NUCLEOTIDE SEQUENCE [LARGE SCALE GENOMIC DNA]</scope>
    <source>
        <strain evidence="4 5">TER-1</strain>
    </source>
</reference>
<accession>A0A3S2VFY7</accession>
<evidence type="ECO:0000259" key="2">
    <source>
        <dbReference type="Pfam" id="PF18657"/>
    </source>
</evidence>
<feature type="domain" description="YDG" evidence="2">
    <location>
        <begin position="1786"/>
        <end position="1856"/>
    </location>
</feature>
<keyword evidence="5" id="KW-1185">Reference proteome</keyword>
<dbReference type="OrthoDB" id="1776524at2"/>
<dbReference type="InterPro" id="IPR041248">
    <property type="entry name" value="YDG"/>
</dbReference>
<feature type="domain" description="YDG" evidence="2">
    <location>
        <begin position="1442"/>
        <end position="1516"/>
    </location>
</feature>
<feature type="domain" description="YDG" evidence="2">
    <location>
        <begin position="1620"/>
        <end position="1688"/>
    </location>
</feature>
<feature type="domain" description="MBG" evidence="3">
    <location>
        <begin position="1106"/>
        <end position="1175"/>
    </location>
</feature>
<dbReference type="Proteomes" id="UP000286997">
    <property type="component" value="Unassembled WGS sequence"/>
</dbReference>
<dbReference type="InterPro" id="IPR012334">
    <property type="entry name" value="Pectin_lyas_fold"/>
</dbReference>
<organism evidence="4 5">
    <name type="scientific">Methylobacterium oryzihabitans</name>
    <dbReference type="NCBI Taxonomy" id="2499852"/>
    <lineage>
        <taxon>Bacteria</taxon>
        <taxon>Pseudomonadati</taxon>
        <taxon>Pseudomonadota</taxon>
        <taxon>Alphaproteobacteria</taxon>
        <taxon>Hyphomicrobiales</taxon>
        <taxon>Methylobacteriaceae</taxon>
        <taxon>Methylobacterium</taxon>
    </lineage>
</organism>